<keyword evidence="7" id="KW-0808">Transferase</keyword>
<dbReference type="Gene3D" id="3.90.1310.10">
    <property type="entry name" value="Penicillin-binding protein 2a (Domain 2)"/>
    <property type="match status" value="1"/>
</dbReference>
<feature type="domain" description="Penicillin-binding protein transpeptidase" evidence="5">
    <location>
        <begin position="279"/>
        <end position="590"/>
    </location>
</feature>
<dbReference type="PATRIC" id="fig|1183438.3.peg.3092"/>
<dbReference type="eggNOG" id="COG0768">
    <property type="taxonomic scope" value="Bacteria"/>
</dbReference>
<dbReference type="PANTHER" id="PTHR30627:SF1">
    <property type="entry name" value="PEPTIDOGLYCAN D,D-TRANSPEPTIDASE FTSI"/>
    <property type="match status" value="1"/>
</dbReference>
<proteinExistence type="inferred from homology"/>
<keyword evidence="4" id="KW-1133">Transmembrane helix</keyword>
<dbReference type="Gene3D" id="3.30.450.330">
    <property type="match status" value="1"/>
</dbReference>
<protein>
    <submittedName>
        <fullName evidence="7">Peptidoglycan glycosyltransferase</fullName>
        <ecNumber evidence="7">2.4.1.129</ecNumber>
    </submittedName>
</protein>
<dbReference type="InterPro" id="IPR001460">
    <property type="entry name" value="PCN-bd_Tpept"/>
</dbReference>
<dbReference type="EC" id="2.4.1.129" evidence="7"/>
<dbReference type="InterPro" id="IPR005311">
    <property type="entry name" value="PBP_dimer"/>
</dbReference>
<dbReference type="PANTHER" id="PTHR30627">
    <property type="entry name" value="PEPTIDOGLYCAN D,D-TRANSPEPTIDASE"/>
    <property type="match status" value="1"/>
</dbReference>
<dbReference type="GO" id="GO:0016757">
    <property type="term" value="F:glycosyltransferase activity"/>
    <property type="evidence" value="ECO:0007669"/>
    <property type="project" value="UniProtKB-KW"/>
</dbReference>
<dbReference type="Pfam" id="PF03717">
    <property type="entry name" value="PBP_dimer"/>
    <property type="match status" value="1"/>
</dbReference>
<dbReference type="Proteomes" id="UP000017396">
    <property type="component" value="Chromosome"/>
</dbReference>
<keyword evidence="7" id="KW-0328">Glycosyltransferase</keyword>
<dbReference type="SUPFAM" id="SSF56519">
    <property type="entry name" value="Penicillin binding protein dimerisation domain"/>
    <property type="match status" value="1"/>
</dbReference>
<accession>U5QK94</accession>
<dbReference type="InterPro" id="IPR012338">
    <property type="entry name" value="Beta-lactam/transpept-like"/>
</dbReference>
<dbReference type="SUPFAM" id="SSF56601">
    <property type="entry name" value="beta-lactamase/transpeptidase-like"/>
    <property type="match status" value="1"/>
</dbReference>
<dbReference type="EMBL" id="CP003587">
    <property type="protein sequence ID" value="AGY59387.1"/>
    <property type="molecule type" value="Genomic_DNA"/>
</dbReference>
<gene>
    <name evidence="7" type="primary">ftsI</name>
    <name evidence="7" type="ORF">GKIL_3141</name>
</gene>
<dbReference type="GO" id="GO:0005886">
    <property type="term" value="C:plasma membrane"/>
    <property type="evidence" value="ECO:0007669"/>
    <property type="project" value="TreeGrafter"/>
</dbReference>
<comment type="subcellular location">
    <subcellularLocation>
        <location evidence="1">Membrane</location>
    </subcellularLocation>
</comment>
<sequence length="618" mass="66875">MRDLRRQTTSRLWLVGIGVLAGAGALGWKLYDLQVIQASTLQNRAAAQRERTIAADRPRAGIFDRRGVALALDQPIYDLYVHPFLIDAEARDRAIRQAAKVKTKGIDRQALATRLTSQNRQELYTQMASTLAATSGKPTAQIAQLLSQPKRTVAIARGLSETAHDQLLAAKLPGLEFNTRRRRYYPDGLNSAAVIGFINYDGQGQGGVEQYYHKKLSAKAASYPVTMGPLGLPLAASLPAEALADPQPGRLVLTIDSRVQRAARIALDRGVKANRVSRGTAIVLEPQSGEILALAVSPSFDNNHYGQFAPSTYKNWAASDLYEPGSTFKPINVALALSAGAIRPDTTIYDSGSLSFGRYTISNYDHKGRGSLDVTHVLMFSDNIGMIRLMQHMQPGFYYDRLREIGIGHSSGIDLPGETRGIITNRTQFVKYPVQMATVAFGQGVALTPLQLARLHGAIANGGTAITPHIVRDFEDEDGKVLWKPELPASKPIFTPEAAAQVRQMMLHVVEEGTGKPARIPGYRIGGKTGTAQKANIGGRGYLAGKKITSFVGYLPALAPRYVVLVVLDEPKSENAFGSTTAAPIVREICQDLISYGNLAPSHPQELHPGAGSAAKKR</sequence>
<dbReference type="Gene3D" id="3.40.710.10">
    <property type="entry name" value="DD-peptidase/beta-lactamase superfamily"/>
    <property type="match status" value="1"/>
</dbReference>
<dbReference type="HOGENOM" id="CLU_009289_6_2_3"/>
<feature type="transmembrane region" description="Helical" evidence="4">
    <location>
        <begin position="12"/>
        <end position="31"/>
    </location>
</feature>
<organism evidence="7 8">
    <name type="scientific">Gloeobacter kilaueensis (strain ATCC BAA-2537 / CCAP 1431/1 / ULC 316 / JS1)</name>
    <dbReference type="NCBI Taxonomy" id="1183438"/>
    <lineage>
        <taxon>Bacteria</taxon>
        <taxon>Bacillati</taxon>
        <taxon>Cyanobacteriota</taxon>
        <taxon>Cyanophyceae</taxon>
        <taxon>Gloeobacterales</taxon>
        <taxon>Gloeobacteraceae</taxon>
        <taxon>Gloeobacter</taxon>
    </lineage>
</organism>
<dbReference type="InterPro" id="IPR036138">
    <property type="entry name" value="PBP_dimer_sf"/>
</dbReference>
<evidence type="ECO:0000259" key="5">
    <source>
        <dbReference type="Pfam" id="PF00905"/>
    </source>
</evidence>
<evidence type="ECO:0000256" key="2">
    <source>
        <dbReference type="ARBA" id="ARBA00007171"/>
    </source>
</evidence>
<keyword evidence="4" id="KW-0812">Transmembrane</keyword>
<keyword evidence="8" id="KW-1185">Reference proteome</keyword>
<evidence type="ECO:0000256" key="1">
    <source>
        <dbReference type="ARBA" id="ARBA00004370"/>
    </source>
</evidence>
<dbReference type="Pfam" id="PF00905">
    <property type="entry name" value="Transpeptidase"/>
    <property type="match status" value="1"/>
</dbReference>
<reference evidence="7 8" key="1">
    <citation type="journal article" date="2013" name="PLoS ONE">
        <title>Cultivation and Complete Genome Sequencing of Gloeobacter kilaueensis sp. nov., from a Lava Cave in Kilauea Caldera, Hawai'i.</title>
        <authorList>
            <person name="Saw J.H."/>
            <person name="Schatz M."/>
            <person name="Brown M.V."/>
            <person name="Kunkel D.D."/>
            <person name="Foster J.S."/>
            <person name="Shick H."/>
            <person name="Christensen S."/>
            <person name="Hou S."/>
            <person name="Wan X."/>
            <person name="Donachie S.P."/>
        </authorList>
    </citation>
    <scope>NUCLEOTIDE SEQUENCE [LARGE SCALE GENOMIC DNA]</scope>
    <source>
        <strain evidence="8">JS</strain>
    </source>
</reference>
<dbReference type="InterPro" id="IPR050515">
    <property type="entry name" value="Beta-lactam/transpept"/>
</dbReference>
<evidence type="ECO:0000259" key="6">
    <source>
        <dbReference type="Pfam" id="PF03717"/>
    </source>
</evidence>
<evidence type="ECO:0000256" key="3">
    <source>
        <dbReference type="ARBA" id="ARBA00023136"/>
    </source>
</evidence>
<dbReference type="RefSeq" id="WP_023174647.1">
    <property type="nucleotide sequence ID" value="NC_022600.1"/>
</dbReference>
<evidence type="ECO:0000313" key="8">
    <source>
        <dbReference type="Proteomes" id="UP000017396"/>
    </source>
</evidence>
<evidence type="ECO:0000256" key="4">
    <source>
        <dbReference type="SAM" id="Phobius"/>
    </source>
</evidence>
<dbReference type="GO" id="GO:0071555">
    <property type="term" value="P:cell wall organization"/>
    <property type="evidence" value="ECO:0007669"/>
    <property type="project" value="TreeGrafter"/>
</dbReference>
<dbReference type="OrthoDB" id="9770103at2"/>
<comment type="similarity">
    <text evidence="2">Belongs to the transpeptidase family.</text>
</comment>
<keyword evidence="3 4" id="KW-0472">Membrane</keyword>
<evidence type="ECO:0000313" key="7">
    <source>
        <dbReference type="EMBL" id="AGY59387.1"/>
    </source>
</evidence>
<feature type="domain" description="Penicillin-binding protein dimerisation" evidence="6">
    <location>
        <begin position="58"/>
        <end position="201"/>
    </location>
</feature>
<dbReference type="STRING" id="1183438.GKIL_3141"/>
<dbReference type="AlphaFoldDB" id="U5QK94"/>
<dbReference type="KEGG" id="glj:GKIL_3141"/>
<dbReference type="GO" id="GO:0008658">
    <property type="term" value="F:penicillin binding"/>
    <property type="evidence" value="ECO:0007669"/>
    <property type="project" value="InterPro"/>
</dbReference>
<name>U5QK94_GLOK1</name>